<dbReference type="InterPro" id="IPR009764">
    <property type="entry name" value="OCIA_dom"/>
</dbReference>
<evidence type="ECO:0000313" key="4">
    <source>
        <dbReference type="EnsemblMetazoa" id="CapteP219121"/>
    </source>
</evidence>
<feature type="region of interest" description="Disordered" evidence="1">
    <location>
        <begin position="1"/>
        <end position="26"/>
    </location>
</feature>
<dbReference type="InterPro" id="IPR040187">
    <property type="entry name" value="OCAD1/2"/>
</dbReference>
<evidence type="ECO:0000259" key="2">
    <source>
        <dbReference type="Pfam" id="PF07051"/>
    </source>
</evidence>
<feature type="domain" description="OCIA" evidence="2">
    <location>
        <begin position="30"/>
        <end position="104"/>
    </location>
</feature>
<feature type="region of interest" description="Disordered" evidence="1">
    <location>
        <begin position="119"/>
        <end position="143"/>
    </location>
</feature>
<proteinExistence type="predicted"/>
<evidence type="ECO:0000313" key="5">
    <source>
        <dbReference type="Proteomes" id="UP000014760"/>
    </source>
</evidence>
<keyword evidence="5" id="KW-1185">Reference proteome</keyword>
<dbReference type="GO" id="GO:0005768">
    <property type="term" value="C:endosome"/>
    <property type="evidence" value="ECO:0007669"/>
    <property type="project" value="TreeGrafter"/>
</dbReference>
<feature type="region of interest" description="Disordered" evidence="1">
    <location>
        <begin position="166"/>
        <end position="262"/>
    </location>
</feature>
<dbReference type="Pfam" id="PF07051">
    <property type="entry name" value="OCIA"/>
    <property type="match status" value="1"/>
</dbReference>
<reference evidence="3 5" key="2">
    <citation type="journal article" date="2013" name="Nature">
        <title>Insights into bilaterian evolution from three spiralian genomes.</title>
        <authorList>
            <person name="Simakov O."/>
            <person name="Marletaz F."/>
            <person name="Cho S.J."/>
            <person name="Edsinger-Gonzales E."/>
            <person name="Havlak P."/>
            <person name="Hellsten U."/>
            <person name="Kuo D.H."/>
            <person name="Larsson T."/>
            <person name="Lv J."/>
            <person name="Arendt D."/>
            <person name="Savage R."/>
            <person name="Osoegawa K."/>
            <person name="de Jong P."/>
            <person name="Grimwood J."/>
            <person name="Chapman J.A."/>
            <person name="Shapiro H."/>
            <person name="Aerts A."/>
            <person name="Otillar R.P."/>
            <person name="Terry A.Y."/>
            <person name="Boore J.L."/>
            <person name="Grigoriev I.V."/>
            <person name="Lindberg D.R."/>
            <person name="Seaver E.C."/>
            <person name="Weisblat D.A."/>
            <person name="Putnam N.H."/>
            <person name="Rokhsar D.S."/>
        </authorList>
    </citation>
    <scope>NUCLEOTIDE SEQUENCE</scope>
    <source>
        <strain evidence="3 5">I ESC-2004</strain>
    </source>
</reference>
<evidence type="ECO:0000313" key="3">
    <source>
        <dbReference type="EMBL" id="ELU03610.1"/>
    </source>
</evidence>
<protein>
    <recommendedName>
        <fullName evidence="2">OCIA domain-containing protein</fullName>
    </recommendedName>
</protein>
<sequence length="262" mass="28977">MSQLPQPVEGQPSTPLSPQGRGPEKVKLEPNEFDLKVLKECREEALRYRVLPISAVLLGMSSLKRNPAGGMGFSPTIRGGVVSAISGYILGRISYASTCMQKLLAEERGNIRKQFKHMQGNPFIPSTKGTGLDDAEEEETSSLPVKLSDDLRSYDIDSDKNVTIKGFDPEFMPTVDRSALPEEKKTASTTEKTSFEELRRINREEYERKRIAGRTPGAAPPPDRDGYYSAGSGRKEEVRPAPPPLPPSKPVRRNSYGDIIEE</sequence>
<reference evidence="5" key="1">
    <citation type="submission" date="2012-12" db="EMBL/GenBank/DDBJ databases">
        <authorList>
            <person name="Hellsten U."/>
            <person name="Grimwood J."/>
            <person name="Chapman J.A."/>
            <person name="Shapiro H."/>
            <person name="Aerts A."/>
            <person name="Otillar R.P."/>
            <person name="Terry A.Y."/>
            <person name="Boore J.L."/>
            <person name="Simakov O."/>
            <person name="Marletaz F."/>
            <person name="Cho S.-J."/>
            <person name="Edsinger-Gonzales E."/>
            <person name="Havlak P."/>
            <person name="Kuo D.-H."/>
            <person name="Larsson T."/>
            <person name="Lv J."/>
            <person name="Arendt D."/>
            <person name="Savage R."/>
            <person name="Osoegawa K."/>
            <person name="de Jong P."/>
            <person name="Lindberg D.R."/>
            <person name="Seaver E.C."/>
            <person name="Weisblat D.A."/>
            <person name="Putnam N.H."/>
            <person name="Grigoriev I.V."/>
            <person name="Rokhsar D.S."/>
        </authorList>
    </citation>
    <scope>NUCLEOTIDE SEQUENCE</scope>
    <source>
        <strain evidence="5">I ESC-2004</strain>
    </source>
</reference>
<dbReference type="EMBL" id="KB303020">
    <property type="protein sequence ID" value="ELU03610.1"/>
    <property type="molecule type" value="Genomic_DNA"/>
</dbReference>
<dbReference type="FunCoup" id="R7UB69">
    <property type="interactions" value="1877"/>
</dbReference>
<dbReference type="EnsemblMetazoa" id="CapteT219121">
    <property type="protein sequence ID" value="CapteP219121"/>
    <property type="gene ID" value="CapteG219121"/>
</dbReference>
<dbReference type="STRING" id="283909.R7UB69"/>
<dbReference type="OrthoDB" id="6513616at2759"/>
<reference evidence="4" key="3">
    <citation type="submission" date="2015-06" db="UniProtKB">
        <authorList>
            <consortium name="EnsemblMetazoa"/>
        </authorList>
    </citation>
    <scope>IDENTIFICATION</scope>
</reference>
<organism evidence="3">
    <name type="scientific">Capitella teleta</name>
    <name type="common">Polychaete worm</name>
    <dbReference type="NCBI Taxonomy" id="283909"/>
    <lineage>
        <taxon>Eukaryota</taxon>
        <taxon>Metazoa</taxon>
        <taxon>Spiralia</taxon>
        <taxon>Lophotrochozoa</taxon>
        <taxon>Annelida</taxon>
        <taxon>Polychaeta</taxon>
        <taxon>Sedentaria</taxon>
        <taxon>Scolecida</taxon>
        <taxon>Capitellidae</taxon>
        <taxon>Capitella</taxon>
    </lineage>
</organism>
<dbReference type="PANTHER" id="PTHR13336">
    <property type="entry name" value="OVARIAN CARCINOMA IMMUNOREACTIVE ANTIGEN"/>
    <property type="match status" value="1"/>
</dbReference>
<feature type="compositionally biased region" description="Basic and acidic residues" evidence="1">
    <location>
        <begin position="193"/>
        <end position="210"/>
    </location>
</feature>
<dbReference type="AlphaFoldDB" id="R7UB69"/>
<evidence type="ECO:0000256" key="1">
    <source>
        <dbReference type="SAM" id="MobiDB-lite"/>
    </source>
</evidence>
<dbReference type="PANTHER" id="PTHR13336:SF3">
    <property type="entry name" value="OCIA DOMAIN-CONTAINING PROTEIN 1"/>
    <property type="match status" value="1"/>
</dbReference>
<feature type="compositionally biased region" description="Pro residues" evidence="1">
    <location>
        <begin position="240"/>
        <end position="249"/>
    </location>
</feature>
<feature type="compositionally biased region" description="Polar residues" evidence="1">
    <location>
        <begin position="1"/>
        <end position="17"/>
    </location>
</feature>
<gene>
    <name evidence="3" type="ORF">CAPTEDRAFT_219121</name>
</gene>
<name>R7UB69_CAPTE</name>
<dbReference type="EMBL" id="AMQN01001489">
    <property type="status" value="NOT_ANNOTATED_CDS"/>
    <property type="molecule type" value="Genomic_DNA"/>
</dbReference>
<dbReference type="Proteomes" id="UP000014760">
    <property type="component" value="Unassembled WGS sequence"/>
</dbReference>
<dbReference type="OMA" id="TYEVMLP"/>
<accession>R7UB69</accession>
<dbReference type="HOGENOM" id="CLU_1062622_0_0_1"/>